<gene>
    <name evidence="1" type="ORF">PoB_004482600</name>
</gene>
<sequence length="73" mass="8185">MYCWTRELLPPVWARPYTPSRRCGSSTGIKQGPIERKVTSRLGSINQCCPTVLREGSGHGWVLSSDGHYCLTF</sequence>
<reference evidence="1 2" key="1">
    <citation type="journal article" date="2021" name="Elife">
        <title>Chloroplast acquisition without the gene transfer in kleptoplastic sea slugs, Plakobranchus ocellatus.</title>
        <authorList>
            <person name="Maeda T."/>
            <person name="Takahashi S."/>
            <person name="Yoshida T."/>
            <person name="Shimamura S."/>
            <person name="Takaki Y."/>
            <person name="Nagai Y."/>
            <person name="Toyoda A."/>
            <person name="Suzuki Y."/>
            <person name="Arimoto A."/>
            <person name="Ishii H."/>
            <person name="Satoh N."/>
            <person name="Nishiyama T."/>
            <person name="Hasebe M."/>
            <person name="Maruyama T."/>
            <person name="Minagawa J."/>
            <person name="Obokata J."/>
            <person name="Shigenobu S."/>
        </authorList>
    </citation>
    <scope>NUCLEOTIDE SEQUENCE [LARGE SCALE GENOMIC DNA]</scope>
</reference>
<organism evidence="1 2">
    <name type="scientific">Plakobranchus ocellatus</name>
    <dbReference type="NCBI Taxonomy" id="259542"/>
    <lineage>
        <taxon>Eukaryota</taxon>
        <taxon>Metazoa</taxon>
        <taxon>Spiralia</taxon>
        <taxon>Lophotrochozoa</taxon>
        <taxon>Mollusca</taxon>
        <taxon>Gastropoda</taxon>
        <taxon>Heterobranchia</taxon>
        <taxon>Euthyneura</taxon>
        <taxon>Panpulmonata</taxon>
        <taxon>Sacoglossa</taxon>
        <taxon>Placobranchoidea</taxon>
        <taxon>Plakobranchidae</taxon>
        <taxon>Plakobranchus</taxon>
    </lineage>
</organism>
<dbReference type="AlphaFoldDB" id="A0AAV4BD42"/>
<accession>A0AAV4BD42</accession>
<evidence type="ECO:0000313" key="1">
    <source>
        <dbReference type="EMBL" id="GFO18321.1"/>
    </source>
</evidence>
<keyword evidence="2" id="KW-1185">Reference proteome</keyword>
<evidence type="ECO:0000313" key="2">
    <source>
        <dbReference type="Proteomes" id="UP000735302"/>
    </source>
</evidence>
<dbReference type="EMBL" id="BLXT01004946">
    <property type="protein sequence ID" value="GFO18321.1"/>
    <property type="molecule type" value="Genomic_DNA"/>
</dbReference>
<name>A0AAV4BD42_9GAST</name>
<protein>
    <submittedName>
        <fullName evidence="1">Uncharacterized protein</fullName>
    </submittedName>
</protein>
<proteinExistence type="predicted"/>
<dbReference type="Proteomes" id="UP000735302">
    <property type="component" value="Unassembled WGS sequence"/>
</dbReference>
<comment type="caution">
    <text evidence="1">The sequence shown here is derived from an EMBL/GenBank/DDBJ whole genome shotgun (WGS) entry which is preliminary data.</text>
</comment>